<evidence type="ECO:0000256" key="1">
    <source>
        <dbReference type="SAM" id="SignalP"/>
    </source>
</evidence>
<keyword evidence="4" id="KW-1185">Reference proteome</keyword>
<protein>
    <recommendedName>
        <fullName evidence="2">Fibrobacter succinogenes major paralogous domain-containing protein</fullName>
    </recommendedName>
</protein>
<accession>A0A372NZB5</accession>
<dbReference type="Proteomes" id="UP000264217">
    <property type="component" value="Unassembled WGS sequence"/>
</dbReference>
<dbReference type="AlphaFoldDB" id="A0A372NZB5"/>
<organism evidence="3 4">
    <name type="scientific">Mucilaginibacter conchicola</name>
    <dbReference type="NCBI Taxonomy" id="2303333"/>
    <lineage>
        <taxon>Bacteria</taxon>
        <taxon>Pseudomonadati</taxon>
        <taxon>Bacteroidota</taxon>
        <taxon>Sphingobacteriia</taxon>
        <taxon>Sphingobacteriales</taxon>
        <taxon>Sphingobacteriaceae</taxon>
        <taxon>Mucilaginibacter</taxon>
    </lineage>
</organism>
<dbReference type="Pfam" id="PF09603">
    <property type="entry name" value="Fib_succ_major"/>
    <property type="match status" value="1"/>
</dbReference>
<reference evidence="3 4" key="1">
    <citation type="submission" date="2018-08" db="EMBL/GenBank/DDBJ databases">
        <title>Mucilaginibacter sp. MYSH2.</title>
        <authorList>
            <person name="Seo T."/>
        </authorList>
    </citation>
    <scope>NUCLEOTIDE SEQUENCE [LARGE SCALE GENOMIC DNA]</scope>
    <source>
        <strain evidence="3 4">MYSH2</strain>
    </source>
</reference>
<evidence type="ECO:0000313" key="4">
    <source>
        <dbReference type="Proteomes" id="UP000264217"/>
    </source>
</evidence>
<keyword evidence="1" id="KW-0732">Signal</keyword>
<dbReference type="Gene3D" id="2.60.40.1080">
    <property type="match status" value="1"/>
</dbReference>
<dbReference type="EMBL" id="QWDC01000001">
    <property type="protein sequence ID" value="RFZ95458.1"/>
    <property type="molecule type" value="Genomic_DNA"/>
</dbReference>
<proteinExistence type="predicted"/>
<dbReference type="NCBIfam" id="TIGR02145">
    <property type="entry name" value="Fib_succ_major"/>
    <property type="match status" value="1"/>
</dbReference>
<sequence>MKHIAKAAFLLAVMVAFSACQKTIEYKQHQTALSDFTFPAKTYGDADFEITPPTSNSPEPFTYTSSNSNVAIVFGSIIKIKGAGITTITATQKASDQFTQMAISGDFKVSAVKTTLSNFPAINKLTTDADFTLTAPKSISKGAFTYTIADPTIATIKGDKVTIKKAGITTIKAEQAASGNYAAGAIEATLTVEAPPAAPGTMVDVDGNVYKTIKIGNQTWMMENLKVTHYRDGSAIPKIEDSGAWRLTNDGAYCSYDNSTTNAKTYGLLYNWFAVTDAKKLAPKGWHIPTQAEWQALYNYIGGTREDGEKLKETGTTHWVDGLRGSNTTGFTGLGGGGLVFSSTGVFDSKGFDAYWWTATSKDATNSVYVDLYVKGYFEFQTGYIRYGLSVRCIKD</sequence>
<name>A0A372NZB5_9SPHI</name>
<gene>
    <name evidence="3" type="ORF">D0C36_08025</name>
</gene>
<dbReference type="InterPro" id="IPR008964">
    <property type="entry name" value="Invasin/intimin_cell_adhesion"/>
</dbReference>
<dbReference type="RefSeq" id="WP_117391021.1">
    <property type="nucleotide sequence ID" value="NZ_QWDC01000001.1"/>
</dbReference>
<feature type="domain" description="Fibrobacter succinogenes major paralogous" evidence="2">
    <location>
        <begin position="213"/>
        <end position="395"/>
    </location>
</feature>
<feature type="signal peptide" evidence="1">
    <location>
        <begin position="1"/>
        <end position="18"/>
    </location>
</feature>
<dbReference type="OrthoDB" id="9805760at2"/>
<evidence type="ECO:0000313" key="3">
    <source>
        <dbReference type="EMBL" id="RFZ95458.1"/>
    </source>
</evidence>
<dbReference type="PROSITE" id="PS51257">
    <property type="entry name" value="PROKAR_LIPOPROTEIN"/>
    <property type="match status" value="1"/>
</dbReference>
<dbReference type="SUPFAM" id="SSF49373">
    <property type="entry name" value="Invasin/intimin cell-adhesion fragments"/>
    <property type="match status" value="1"/>
</dbReference>
<feature type="chain" id="PRO_5016788361" description="Fibrobacter succinogenes major paralogous domain-containing protein" evidence="1">
    <location>
        <begin position="19"/>
        <end position="396"/>
    </location>
</feature>
<evidence type="ECO:0000259" key="2">
    <source>
        <dbReference type="Pfam" id="PF09603"/>
    </source>
</evidence>
<dbReference type="InterPro" id="IPR011871">
    <property type="entry name" value="Fib_succ_major"/>
</dbReference>
<comment type="caution">
    <text evidence="3">The sequence shown here is derived from an EMBL/GenBank/DDBJ whole genome shotgun (WGS) entry which is preliminary data.</text>
</comment>